<dbReference type="Proteomes" id="UP000319160">
    <property type="component" value="Unassembled WGS sequence"/>
</dbReference>
<dbReference type="InterPro" id="IPR010730">
    <property type="entry name" value="HET"/>
</dbReference>
<dbReference type="PANTHER" id="PTHR33112:SF14">
    <property type="entry name" value="HETEROKARYON INCOMPATIBILITY DOMAIN-CONTAINING PROTEIN"/>
    <property type="match status" value="1"/>
</dbReference>
<name>A0A553HJ46_9PEZI</name>
<evidence type="ECO:0000259" key="1">
    <source>
        <dbReference type="Pfam" id="PF06985"/>
    </source>
</evidence>
<evidence type="ECO:0000313" key="2">
    <source>
        <dbReference type="EMBL" id="TRX87970.1"/>
    </source>
</evidence>
<organism evidence="2 3">
    <name type="scientific">Xylaria flabelliformis</name>
    <dbReference type="NCBI Taxonomy" id="2512241"/>
    <lineage>
        <taxon>Eukaryota</taxon>
        <taxon>Fungi</taxon>
        <taxon>Dikarya</taxon>
        <taxon>Ascomycota</taxon>
        <taxon>Pezizomycotina</taxon>
        <taxon>Sordariomycetes</taxon>
        <taxon>Xylariomycetidae</taxon>
        <taxon>Xylariales</taxon>
        <taxon>Xylariaceae</taxon>
        <taxon>Xylaria</taxon>
    </lineage>
</organism>
<keyword evidence="3" id="KW-1185">Reference proteome</keyword>
<dbReference type="AlphaFoldDB" id="A0A553HJ46"/>
<reference evidence="3" key="1">
    <citation type="submission" date="2019-06" db="EMBL/GenBank/DDBJ databases">
        <title>Draft genome sequence of the griseofulvin-producing fungus Xylaria cubensis strain G536.</title>
        <authorList>
            <person name="Mead M.E."/>
            <person name="Raja H.A."/>
            <person name="Steenwyk J.L."/>
            <person name="Knowles S.L."/>
            <person name="Oberlies N.H."/>
            <person name="Rokas A."/>
        </authorList>
    </citation>
    <scope>NUCLEOTIDE SEQUENCE [LARGE SCALE GENOMIC DNA]</scope>
    <source>
        <strain evidence="3">G536</strain>
    </source>
</reference>
<proteinExistence type="predicted"/>
<evidence type="ECO:0000313" key="3">
    <source>
        <dbReference type="Proteomes" id="UP000319160"/>
    </source>
</evidence>
<dbReference type="Pfam" id="PF06985">
    <property type="entry name" value="HET"/>
    <property type="match status" value="1"/>
</dbReference>
<sequence length="606" mass="67865">MSRDLCERCRQLFTPQSLRELSGGVSRRHGQVQDIIASARDRCSFCGLICHVTICQVFGFPPDYELYLHDPDDWVQVRVVPGSSSESLSLIDCIETEVEGDDGSRGRYDPASFLTTGRPVETDVSSRIVVAEAKKLISTCIRMHPECSAIVAHSQPPARVLDVSGIDASRAILASTNDDLGKKLEYVALSYCWGGDQPAKLLHNNQIILEREGVLITSLPKCLQDAVECTRALGYRYLWVDALCIIQDSEDDKLREISNMASIYRDSVVTIVAAVAQSAFESFLEFDRPSSVDAALDASKSITKQCLVELHVDNGSVGTLTIVPSVEGRAITRNMPINRRGWCLQESILPRRLLLYGPQELLFRCRTIDCQSVISNVIDYSGGLDPPRPSSYEQRESDSKRIWNRLVRDYTNRKISMPEDRIHAISGIIYELERKWADECIFGVWKSRLLEDICWTSTGNQTTRSHHAPSWSWMSVDGRIEANYRDFEGVDAKVSSIGEEKTIYMTCRVMTRSQSARVKPMGLSYNPDLGIESDEPSGKSVEFLYIGPARWKDIIGSTSRYSILALAVVEVHDGVFKRVGIVQKNIGKNHGVEEWTSLPRRSIALL</sequence>
<dbReference type="PANTHER" id="PTHR33112">
    <property type="entry name" value="DOMAIN PROTEIN, PUTATIVE-RELATED"/>
    <property type="match status" value="1"/>
</dbReference>
<dbReference type="EMBL" id="VFLP01000106">
    <property type="protein sequence ID" value="TRX87970.1"/>
    <property type="molecule type" value="Genomic_DNA"/>
</dbReference>
<gene>
    <name evidence="2" type="ORF">FHL15_011143</name>
</gene>
<dbReference type="STRING" id="2512241.A0A553HJ46"/>
<feature type="domain" description="Heterokaryon incompatibility" evidence="1">
    <location>
        <begin position="186"/>
        <end position="346"/>
    </location>
</feature>
<protein>
    <recommendedName>
        <fullName evidence="1">Heterokaryon incompatibility domain-containing protein</fullName>
    </recommendedName>
</protein>
<dbReference type="OrthoDB" id="4161196at2759"/>
<accession>A0A553HJ46</accession>
<comment type="caution">
    <text evidence="2">The sequence shown here is derived from an EMBL/GenBank/DDBJ whole genome shotgun (WGS) entry which is preliminary data.</text>
</comment>